<protein>
    <submittedName>
        <fullName evidence="2">Uncharacterized protein</fullName>
    </submittedName>
</protein>
<evidence type="ECO:0000313" key="2">
    <source>
        <dbReference type="EMBL" id="RPB06605.1"/>
    </source>
</evidence>
<feature type="compositionally biased region" description="Basic and acidic residues" evidence="1">
    <location>
        <begin position="65"/>
        <end position="77"/>
    </location>
</feature>
<accession>A0A3N4KLD9</accession>
<feature type="compositionally biased region" description="Basic and acidic residues" evidence="1">
    <location>
        <begin position="258"/>
        <end position="274"/>
    </location>
</feature>
<dbReference type="Proteomes" id="UP000277580">
    <property type="component" value="Unassembled WGS sequence"/>
</dbReference>
<feature type="compositionally biased region" description="Basic residues" evidence="1">
    <location>
        <begin position="51"/>
        <end position="63"/>
    </location>
</feature>
<reference evidence="2 3" key="1">
    <citation type="journal article" date="2018" name="Nat. Ecol. Evol.">
        <title>Pezizomycetes genomes reveal the molecular basis of ectomycorrhizal truffle lifestyle.</title>
        <authorList>
            <person name="Murat C."/>
            <person name="Payen T."/>
            <person name="Noel B."/>
            <person name="Kuo A."/>
            <person name="Morin E."/>
            <person name="Chen J."/>
            <person name="Kohler A."/>
            <person name="Krizsan K."/>
            <person name="Balestrini R."/>
            <person name="Da Silva C."/>
            <person name="Montanini B."/>
            <person name="Hainaut M."/>
            <person name="Levati E."/>
            <person name="Barry K.W."/>
            <person name="Belfiori B."/>
            <person name="Cichocki N."/>
            <person name="Clum A."/>
            <person name="Dockter R.B."/>
            <person name="Fauchery L."/>
            <person name="Guy J."/>
            <person name="Iotti M."/>
            <person name="Le Tacon F."/>
            <person name="Lindquist E.A."/>
            <person name="Lipzen A."/>
            <person name="Malagnac F."/>
            <person name="Mello A."/>
            <person name="Molinier V."/>
            <person name="Miyauchi S."/>
            <person name="Poulain J."/>
            <person name="Riccioni C."/>
            <person name="Rubini A."/>
            <person name="Sitrit Y."/>
            <person name="Splivallo R."/>
            <person name="Traeger S."/>
            <person name="Wang M."/>
            <person name="Zifcakova L."/>
            <person name="Wipf D."/>
            <person name="Zambonelli A."/>
            <person name="Paolocci F."/>
            <person name="Nowrousian M."/>
            <person name="Ottonello S."/>
            <person name="Baldrian P."/>
            <person name="Spatafora J.W."/>
            <person name="Henrissat B."/>
            <person name="Nagy L.G."/>
            <person name="Aury J.M."/>
            <person name="Wincker P."/>
            <person name="Grigoriev I.V."/>
            <person name="Bonfante P."/>
            <person name="Martin F.M."/>
        </authorList>
    </citation>
    <scope>NUCLEOTIDE SEQUENCE [LARGE SCALE GENOMIC DNA]</scope>
    <source>
        <strain evidence="2 3">CCBAS932</strain>
    </source>
</reference>
<evidence type="ECO:0000313" key="3">
    <source>
        <dbReference type="Proteomes" id="UP000277580"/>
    </source>
</evidence>
<dbReference type="AlphaFoldDB" id="A0A3N4KLD9"/>
<feature type="compositionally biased region" description="Acidic residues" evidence="1">
    <location>
        <begin position="136"/>
        <end position="149"/>
    </location>
</feature>
<gene>
    <name evidence="2" type="ORF">P167DRAFT_580297</name>
</gene>
<sequence length="376" mass="41554">MEERREDDRNLQVALVKVCVSSTLQDLAKRKSVEDREKFSEAFKEKKRAAKLAKAKAAKKGTKGKATDTEGKGKQREMVPIGSSTKRSNQAQAPLPDDEDKLRIDRRASGIKAEETGTHWGKPTKGKRSEIVELSDGNDDNDDNDDNEGKDEGGGSSSRKKPRGENTGEDDDDGDDDDGDDDDGNDNDEECEEDDDVVDEEEEEKEDEEEEEEGEEEEASRRKKTKTSGPKMPAKTLPSKKTGLKTPAKTAAQTTLAQRREKMSRAHHLFDRPAESPPYESELEEEQRDLIPECESWAAGSQSDSAPESERTTREMPYEEPATEGSYVDGGPDGDITPSGRRDESIDMEVGSLTDASASSIEVAKLQTIPRLPQFL</sequence>
<feature type="compositionally biased region" description="Basic and acidic residues" evidence="1">
    <location>
        <begin position="308"/>
        <end position="317"/>
    </location>
</feature>
<keyword evidence="3" id="KW-1185">Reference proteome</keyword>
<feature type="compositionally biased region" description="Acidic residues" evidence="1">
    <location>
        <begin position="167"/>
        <end position="218"/>
    </location>
</feature>
<dbReference type="InParanoid" id="A0A3N4KLD9"/>
<organism evidence="2 3">
    <name type="scientific">Morchella conica CCBAS932</name>
    <dbReference type="NCBI Taxonomy" id="1392247"/>
    <lineage>
        <taxon>Eukaryota</taxon>
        <taxon>Fungi</taxon>
        <taxon>Dikarya</taxon>
        <taxon>Ascomycota</taxon>
        <taxon>Pezizomycotina</taxon>
        <taxon>Pezizomycetes</taxon>
        <taxon>Pezizales</taxon>
        <taxon>Morchellaceae</taxon>
        <taxon>Morchella</taxon>
    </lineage>
</organism>
<feature type="region of interest" description="Disordered" evidence="1">
    <location>
        <begin position="51"/>
        <end position="346"/>
    </location>
</feature>
<name>A0A3N4KLD9_9PEZI</name>
<proteinExistence type="predicted"/>
<dbReference type="EMBL" id="ML119265">
    <property type="protein sequence ID" value="RPB06605.1"/>
    <property type="molecule type" value="Genomic_DNA"/>
</dbReference>
<evidence type="ECO:0000256" key="1">
    <source>
        <dbReference type="SAM" id="MobiDB-lite"/>
    </source>
</evidence>
<feature type="compositionally biased region" description="Polar residues" evidence="1">
    <location>
        <begin position="82"/>
        <end position="92"/>
    </location>
</feature>
<feature type="compositionally biased region" description="Basic and acidic residues" evidence="1">
    <location>
        <begin position="100"/>
        <end position="117"/>
    </location>
</feature>